<evidence type="ECO:0000313" key="10">
    <source>
        <dbReference type="EMBL" id="TGJ85717.1"/>
    </source>
</evidence>
<keyword evidence="4 7" id="KW-0863">Zinc-finger</keyword>
<dbReference type="GO" id="GO:0000981">
    <property type="term" value="F:DNA-binding transcription factor activity, RNA polymerase II-specific"/>
    <property type="evidence" value="ECO:0007669"/>
    <property type="project" value="InterPro"/>
</dbReference>
<dbReference type="OrthoDB" id="6077919at2759"/>
<dbReference type="PROSITE" id="PS00028">
    <property type="entry name" value="ZINC_FINGER_C2H2_1"/>
    <property type="match status" value="2"/>
</dbReference>
<dbReference type="GO" id="GO:0008270">
    <property type="term" value="F:zinc ion binding"/>
    <property type="evidence" value="ECO:0007669"/>
    <property type="project" value="UniProtKB-KW"/>
</dbReference>
<gene>
    <name evidence="10" type="ORF">E0Z10_g3074</name>
</gene>
<dbReference type="PANTHER" id="PTHR40626">
    <property type="entry name" value="MIP31509P"/>
    <property type="match status" value="1"/>
</dbReference>
<dbReference type="PANTHER" id="PTHR40626:SF11">
    <property type="entry name" value="ZINC FINGER PROTEIN YPR022C"/>
    <property type="match status" value="1"/>
</dbReference>
<keyword evidence="11" id="KW-1185">Reference proteome</keyword>
<name>A0A4Z0YPK0_9PEZI</name>
<keyword evidence="5" id="KW-0862">Zinc</keyword>
<reference evidence="10 11" key="1">
    <citation type="submission" date="2019-03" db="EMBL/GenBank/DDBJ databases">
        <title>Draft genome sequence of Xylaria hypoxylon DSM 108379, a ubiquitous saprotrophic-parasitic fungi on hardwood.</title>
        <authorList>
            <person name="Buettner E."/>
            <person name="Leonhardt S."/>
            <person name="Gebauer A.M."/>
            <person name="Liers C."/>
            <person name="Hofrichter M."/>
            <person name="Kellner H."/>
        </authorList>
    </citation>
    <scope>NUCLEOTIDE SEQUENCE [LARGE SCALE GENOMIC DNA]</scope>
    <source>
        <strain evidence="10 11">DSM 108379</strain>
    </source>
</reference>
<organism evidence="10 11">
    <name type="scientific">Xylaria hypoxylon</name>
    <dbReference type="NCBI Taxonomy" id="37992"/>
    <lineage>
        <taxon>Eukaryota</taxon>
        <taxon>Fungi</taxon>
        <taxon>Dikarya</taxon>
        <taxon>Ascomycota</taxon>
        <taxon>Pezizomycotina</taxon>
        <taxon>Sordariomycetes</taxon>
        <taxon>Xylariomycetidae</taxon>
        <taxon>Xylariales</taxon>
        <taxon>Xylariaceae</taxon>
        <taxon>Xylaria</taxon>
    </lineage>
</organism>
<evidence type="ECO:0000256" key="4">
    <source>
        <dbReference type="ARBA" id="ARBA00022771"/>
    </source>
</evidence>
<dbReference type="Proteomes" id="UP000297716">
    <property type="component" value="Unassembled WGS sequence"/>
</dbReference>
<protein>
    <recommendedName>
        <fullName evidence="9">C2H2-type domain-containing protein</fullName>
    </recommendedName>
</protein>
<comment type="caution">
    <text evidence="10">The sequence shown here is derived from an EMBL/GenBank/DDBJ whole genome shotgun (WGS) entry which is preliminary data.</text>
</comment>
<feature type="region of interest" description="Disordered" evidence="8">
    <location>
        <begin position="59"/>
        <end position="144"/>
    </location>
</feature>
<sequence length="618" mass="70176">MTTPVAKRTFICTDCAAEFSRKDHAKRHKLSHSQPKFACLYPNCGLFFHRRDVLRRHEAVHKPENAEKRRRPRRGPLPPALPRLEGQREQQQSSPASESHETEPILMTSRASVGDSSDASAPNLQNDSNGDSNGDWNGSNDGDGDGDGDVDLACLCHVPDGTVCVHCSSELVRLADGRLPPDSQGAVKFGMTHYIQSQLKWFPFIRPSSLRTNWLLNGRALILAALGTRGIKEYKALSGDLWTEATKLLLIEYLQWSEDNRYPAWVKPMLDQMIHTEASELADMLTDVPSESTTGRSVENELCQQEFRWTLWKFYCTITRTTLFGLKLHPPGLFQTLDLPGDLTQLLALTECLGKDNDGMVESVRSQCRGRGLTLPQVLGILLADDHRRTALPDMLSMTDKYIVLHAILYLSDNMVEDFADVEVARQDPAGWQVETRERLHLLVVRWRQCFWIPPEVLWNTSFPEFGSLQSVMFVIYLAVRVSQPICGSADGERWSRQRYTQYAMRCVVTMHINIKNNNLMEVTAKGRWFLDGATWRTGGLTAAYLIEWFHDRSRLGFEDEDIDFLQSLEGVMALYWHMGSYDGLSYSPARLAQLERSLKHLWTMILGTESWLPNQVA</sequence>
<accession>A0A4Z0YPK0</accession>
<evidence type="ECO:0000256" key="7">
    <source>
        <dbReference type="PROSITE-ProRule" id="PRU00042"/>
    </source>
</evidence>
<dbReference type="EMBL" id="SKBN01000040">
    <property type="protein sequence ID" value="TGJ85717.1"/>
    <property type="molecule type" value="Genomic_DNA"/>
</dbReference>
<dbReference type="InterPro" id="IPR036236">
    <property type="entry name" value="Znf_C2H2_sf"/>
</dbReference>
<feature type="domain" description="C2H2-type" evidence="9">
    <location>
        <begin position="10"/>
        <end position="37"/>
    </location>
</feature>
<feature type="compositionally biased region" description="Polar residues" evidence="8">
    <location>
        <begin position="109"/>
        <end position="125"/>
    </location>
</feature>
<dbReference type="InterPro" id="IPR051059">
    <property type="entry name" value="VerF-like"/>
</dbReference>
<feature type="domain" description="C2H2-type" evidence="9">
    <location>
        <begin position="37"/>
        <end position="66"/>
    </location>
</feature>
<comment type="subcellular location">
    <subcellularLocation>
        <location evidence="1">Nucleus</location>
    </subcellularLocation>
</comment>
<evidence type="ECO:0000259" key="9">
    <source>
        <dbReference type="PROSITE" id="PS50157"/>
    </source>
</evidence>
<dbReference type="SUPFAM" id="SSF57667">
    <property type="entry name" value="beta-beta-alpha zinc fingers"/>
    <property type="match status" value="1"/>
</dbReference>
<dbReference type="InterPro" id="IPR013087">
    <property type="entry name" value="Znf_C2H2_type"/>
</dbReference>
<keyword evidence="6" id="KW-0539">Nucleus</keyword>
<dbReference type="STRING" id="37992.A0A4Z0YPK0"/>
<evidence type="ECO:0000256" key="8">
    <source>
        <dbReference type="SAM" id="MobiDB-lite"/>
    </source>
</evidence>
<evidence type="ECO:0000313" key="11">
    <source>
        <dbReference type="Proteomes" id="UP000297716"/>
    </source>
</evidence>
<feature type="compositionally biased region" description="Low complexity" evidence="8">
    <location>
        <begin position="126"/>
        <end position="140"/>
    </location>
</feature>
<dbReference type="SMART" id="SM00355">
    <property type="entry name" value="ZnF_C2H2"/>
    <property type="match status" value="2"/>
</dbReference>
<evidence type="ECO:0000256" key="5">
    <source>
        <dbReference type="ARBA" id="ARBA00022833"/>
    </source>
</evidence>
<dbReference type="PROSITE" id="PS50157">
    <property type="entry name" value="ZINC_FINGER_C2H2_2"/>
    <property type="match status" value="2"/>
</dbReference>
<proteinExistence type="predicted"/>
<dbReference type="AlphaFoldDB" id="A0A4Z0YPK0"/>
<keyword evidence="3" id="KW-0677">Repeat</keyword>
<evidence type="ECO:0000256" key="3">
    <source>
        <dbReference type="ARBA" id="ARBA00022737"/>
    </source>
</evidence>
<evidence type="ECO:0000256" key="6">
    <source>
        <dbReference type="ARBA" id="ARBA00023242"/>
    </source>
</evidence>
<dbReference type="Gene3D" id="3.30.160.60">
    <property type="entry name" value="Classic Zinc Finger"/>
    <property type="match status" value="1"/>
</dbReference>
<dbReference type="GO" id="GO:0000978">
    <property type="term" value="F:RNA polymerase II cis-regulatory region sequence-specific DNA binding"/>
    <property type="evidence" value="ECO:0007669"/>
    <property type="project" value="InterPro"/>
</dbReference>
<keyword evidence="2" id="KW-0479">Metal-binding</keyword>
<evidence type="ECO:0000256" key="2">
    <source>
        <dbReference type="ARBA" id="ARBA00022723"/>
    </source>
</evidence>
<dbReference type="GO" id="GO:0000785">
    <property type="term" value="C:chromatin"/>
    <property type="evidence" value="ECO:0007669"/>
    <property type="project" value="TreeGrafter"/>
</dbReference>
<dbReference type="GO" id="GO:0005634">
    <property type="term" value="C:nucleus"/>
    <property type="evidence" value="ECO:0007669"/>
    <property type="project" value="UniProtKB-SubCell"/>
</dbReference>
<evidence type="ECO:0000256" key="1">
    <source>
        <dbReference type="ARBA" id="ARBA00004123"/>
    </source>
</evidence>